<dbReference type="Gene3D" id="3.30.1380.10">
    <property type="match status" value="1"/>
</dbReference>
<evidence type="ECO:0000313" key="2">
    <source>
        <dbReference type="Proteomes" id="UP000502756"/>
    </source>
</evidence>
<reference evidence="1 2" key="1">
    <citation type="submission" date="2020-05" db="EMBL/GenBank/DDBJ databases">
        <title>Genome sequencing of Spirosoma sp. TS118.</title>
        <authorList>
            <person name="Lee J.-H."/>
            <person name="Jeong S."/>
            <person name="Zhao L."/>
            <person name="Jung J.-H."/>
            <person name="Kim M.-K."/>
            <person name="Lim S."/>
        </authorList>
    </citation>
    <scope>NUCLEOTIDE SEQUENCE [LARGE SCALE GENOMIC DNA]</scope>
    <source>
        <strain evidence="1 2">TS118</strain>
    </source>
</reference>
<evidence type="ECO:0000313" key="1">
    <source>
        <dbReference type="EMBL" id="QJW90206.1"/>
    </source>
</evidence>
<dbReference type="RefSeq" id="WP_171740051.1">
    <property type="nucleotide sequence ID" value="NZ_CP053435.1"/>
</dbReference>
<dbReference type="EMBL" id="CP053435">
    <property type="protein sequence ID" value="QJW90206.1"/>
    <property type="molecule type" value="Genomic_DNA"/>
</dbReference>
<gene>
    <name evidence="1" type="ORF">HNV11_12885</name>
</gene>
<dbReference type="InterPro" id="IPR009045">
    <property type="entry name" value="Zn_M74/Hedgehog-like"/>
</dbReference>
<name>A0A6M5YA07_9BACT</name>
<sequence length="145" mass="16980">MKIVLITLLIIFTLLVVYRQISYSQLSPAVREKERQVATALTQRGLSPSYILISGYRPPWLNRLMPLSARKSVHQQGQAIDLFIFDINRDDRWNRADTDLMARLLDSLDRKHPDTRGGVGLYYGHLFSKRMVHFDVSGRHRHWNY</sequence>
<dbReference type="KEGG" id="stae:HNV11_12885"/>
<organism evidence="1 2">
    <name type="scientific">Spirosoma taeanense</name>
    <dbReference type="NCBI Taxonomy" id="2735870"/>
    <lineage>
        <taxon>Bacteria</taxon>
        <taxon>Pseudomonadati</taxon>
        <taxon>Bacteroidota</taxon>
        <taxon>Cytophagia</taxon>
        <taxon>Cytophagales</taxon>
        <taxon>Cytophagaceae</taxon>
        <taxon>Spirosoma</taxon>
    </lineage>
</organism>
<proteinExistence type="predicted"/>
<protein>
    <submittedName>
        <fullName evidence="1">DUF882 domain-containing protein</fullName>
    </submittedName>
</protein>
<dbReference type="AlphaFoldDB" id="A0A6M5YA07"/>
<dbReference type="SUPFAM" id="SSF55166">
    <property type="entry name" value="Hedgehog/DD-peptidase"/>
    <property type="match status" value="1"/>
</dbReference>
<dbReference type="Proteomes" id="UP000502756">
    <property type="component" value="Chromosome"/>
</dbReference>
<keyword evidence="2" id="KW-1185">Reference proteome</keyword>
<accession>A0A6M5YA07</accession>